<evidence type="ECO:0000259" key="4">
    <source>
        <dbReference type="PROSITE" id="PS50217"/>
    </source>
</evidence>
<comment type="caution">
    <text evidence="5">The sequence shown here is derived from an EMBL/GenBank/DDBJ whole genome shotgun (WGS) entry which is preliminary data.</text>
</comment>
<accession>A0A8B6CLP2</accession>
<dbReference type="InterPro" id="IPR004827">
    <property type="entry name" value="bZIP"/>
</dbReference>
<dbReference type="GO" id="GO:0000978">
    <property type="term" value="F:RNA polymerase II cis-regulatory region sequence-specific DNA binding"/>
    <property type="evidence" value="ECO:0007669"/>
    <property type="project" value="TreeGrafter"/>
</dbReference>
<dbReference type="Proteomes" id="UP000596742">
    <property type="component" value="Unassembled WGS sequence"/>
</dbReference>
<dbReference type="InterPro" id="IPR046347">
    <property type="entry name" value="bZIP_sf"/>
</dbReference>
<evidence type="ECO:0000256" key="1">
    <source>
        <dbReference type="ARBA" id="ARBA00023015"/>
    </source>
</evidence>
<evidence type="ECO:0000313" key="5">
    <source>
        <dbReference type="EMBL" id="VDI06143.1"/>
    </source>
</evidence>
<dbReference type="PRINTS" id="PR00042">
    <property type="entry name" value="LEUZIPPRFOS"/>
</dbReference>
<keyword evidence="2" id="KW-0238">DNA-binding</keyword>
<dbReference type="PANTHER" id="PTHR23351">
    <property type="entry name" value="FOS TRANSCRIPTION FACTOR-RELATED"/>
    <property type="match status" value="1"/>
</dbReference>
<dbReference type="SMART" id="SM00338">
    <property type="entry name" value="BRLZ"/>
    <property type="match status" value="1"/>
</dbReference>
<dbReference type="PROSITE" id="PS50217">
    <property type="entry name" value="BZIP"/>
    <property type="match status" value="1"/>
</dbReference>
<name>A0A8B6CLP2_MYTGA</name>
<dbReference type="EMBL" id="UYJE01001899">
    <property type="protein sequence ID" value="VDI06143.1"/>
    <property type="molecule type" value="Genomic_DNA"/>
</dbReference>
<evidence type="ECO:0000313" key="6">
    <source>
        <dbReference type="Proteomes" id="UP000596742"/>
    </source>
</evidence>
<evidence type="ECO:0000256" key="3">
    <source>
        <dbReference type="ARBA" id="ARBA00023163"/>
    </source>
</evidence>
<dbReference type="AlphaFoldDB" id="A0A8B6CLP2"/>
<keyword evidence="3" id="KW-0804">Transcription</keyword>
<dbReference type="GO" id="GO:0000981">
    <property type="term" value="F:DNA-binding transcription factor activity, RNA polymerase II-specific"/>
    <property type="evidence" value="ECO:0007669"/>
    <property type="project" value="TreeGrafter"/>
</dbReference>
<dbReference type="Pfam" id="PF00170">
    <property type="entry name" value="bZIP_1"/>
    <property type="match status" value="1"/>
</dbReference>
<dbReference type="OrthoDB" id="2596881at2759"/>
<dbReference type="GO" id="GO:0005634">
    <property type="term" value="C:nucleus"/>
    <property type="evidence" value="ECO:0007669"/>
    <property type="project" value="TreeGrafter"/>
</dbReference>
<dbReference type="SUPFAM" id="SSF57959">
    <property type="entry name" value="Leucine zipper domain"/>
    <property type="match status" value="1"/>
</dbReference>
<dbReference type="Gene3D" id="1.20.5.170">
    <property type="match status" value="1"/>
</dbReference>
<protein>
    <submittedName>
        <fullName evidence="5">Activating transcription factor 3</fullName>
    </submittedName>
</protein>
<feature type="domain" description="BZIP" evidence="4">
    <location>
        <begin position="108"/>
        <end position="171"/>
    </location>
</feature>
<dbReference type="PROSITE" id="PS00036">
    <property type="entry name" value="BZIP_BASIC"/>
    <property type="match status" value="1"/>
</dbReference>
<evidence type="ECO:0000256" key="2">
    <source>
        <dbReference type="ARBA" id="ARBA00023125"/>
    </source>
</evidence>
<organism evidence="5 6">
    <name type="scientific">Mytilus galloprovincialis</name>
    <name type="common">Mediterranean mussel</name>
    <dbReference type="NCBI Taxonomy" id="29158"/>
    <lineage>
        <taxon>Eukaryota</taxon>
        <taxon>Metazoa</taxon>
        <taxon>Spiralia</taxon>
        <taxon>Lophotrochozoa</taxon>
        <taxon>Mollusca</taxon>
        <taxon>Bivalvia</taxon>
        <taxon>Autobranchia</taxon>
        <taxon>Pteriomorphia</taxon>
        <taxon>Mytilida</taxon>
        <taxon>Mytiloidea</taxon>
        <taxon>Mytilidae</taxon>
        <taxon>Mytilinae</taxon>
        <taxon>Mytilus</taxon>
    </lineage>
</organism>
<proteinExistence type="predicted"/>
<keyword evidence="6" id="KW-1185">Reference proteome</keyword>
<keyword evidence="1" id="KW-0805">Transcription regulation</keyword>
<sequence>MRVPRLGIPLNPLNILWSAHTLEKCCFYKMLDNSYICDLEDNILMKMANGSTNLVDATLLALETGDMAPLIKEELKCTIQSRRLAKGQHEMKVEFPEETKHELTEEEQDKIVKRREQNRLAAQRFRDRKKTNSTSLCKKIQELEADNTQKSYEIRNLRAEKAKLQTMLYEHLLVCPSAKQSIKFEP</sequence>
<gene>
    <name evidence="5" type="ORF">MGAL_10B092551</name>
</gene>
<reference evidence="5" key="1">
    <citation type="submission" date="2018-11" db="EMBL/GenBank/DDBJ databases">
        <authorList>
            <person name="Alioto T."/>
            <person name="Alioto T."/>
        </authorList>
    </citation>
    <scope>NUCLEOTIDE SEQUENCE</scope>
</reference>
<dbReference type="PANTHER" id="PTHR23351:SF24">
    <property type="entry name" value="ACTIVATING TRANSCRIPTION FACTOR 3-RELATED"/>
    <property type="match status" value="1"/>
</dbReference>
<dbReference type="InterPro" id="IPR000837">
    <property type="entry name" value="AP-1"/>
</dbReference>